<reference evidence="2" key="1">
    <citation type="submission" date="2023-07" db="EMBL/GenBank/DDBJ databases">
        <title>Description of novel Chryseobacterium sp. strain C-2.</title>
        <authorList>
            <person name="Saticioglu I.B."/>
        </authorList>
    </citation>
    <scope>NUCLEOTIDE SEQUENCE [LARGE SCALE GENOMIC DNA]</scope>
    <source>
        <strain evidence="2">C-2</strain>
    </source>
</reference>
<dbReference type="Proteomes" id="UP000603715">
    <property type="component" value="Unassembled WGS sequence"/>
</dbReference>
<sequence length="74" mass="8664">MLQFKSDKSAIDVQYGNPQININEVLMVSDLFSFHDIENMKTDLVQDYGTDKFTVKQREFVIIEELTEEPNCFI</sequence>
<organism evidence="1 2">
    <name type="scientific">Chryseobacterium muglaense</name>
    <dbReference type="NCBI Taxonomy" id="2893752"/>
    <lineage>
        <taxon>Bacteria</taxon>
        <taxon>Pseudomonadati</taxon>
        <taxon>Bacteroidota</taxon>
        <taxon>Flavobacteriia</taxon>
        <taxon>Flavobacteriales</taxon>
        <taxon>Weeksellaceae</taxon>
        <taxon>Chryseobacterium group</taxon>
        <taxon>Chryseobacterium</taxon>
    </lineage>
</organism>
<protein>
    <submittedName>
        <fullName evidence="1">Uncharacterized protein</fullName>
    </submittedName>
</protein>
<accession>A0ABR8ME41</accession>
<comment type="caution">
    <text evidence="1">The sequence shown here is derived from an EMBL/GenBank/DDBJ whole genome shotgun (WGS) entry which is preliminary data.</text>
</comment>
<keyword evidence="2" id="KW-1185">Reference proteome</keyword>
<dbReference type="RefSeq" id="WP_139423955.1">
    <property type="nucleotide sequence ID" value="NZ_JACXXP010000040.1"/>
</dbReference>
<name>A0ABR8ME41_9FLAO</name>
<proteinExistence type="predicted"/>
<evidence type="ECO:0000313" key="2">
    <source>
        <dbReference type="Proteomes" id="UP000603715"/>
    </source>
</evidence>
<evidence type="ECO:0000313" key="1">
    <source>
        <dbReference type="EMBL" id="MBD3906755.1"/>
    </source>
</evidence>
<dbReference type="EMBL" id="JACXXP010000040">
    <property type="protein sequence ID" value="MBD3906755.1"/>
    <property type="molecule type" value="Genomic_DNA"/>
</dbReference>
<gene>
    <name evidence="1" type="ORF">IEW27_19405</name>
</gene>